<accession>A0A165Z9Y7</accession>
<evidence type="ECO:0000256" key="1">
    <source>
        <dbReference type="SAM" id="MobiDB-lite"/>
    </source>
</evidence>
<dbReference type="Proteomes" id="UP000076532">
    <property type="component" value="Unassembled WGS sequence"/>
</dbReference>
<dbReference type="EMBL" id="KV417681">
    <property type="protein sequence ID" value="KZP10368.1"/>
    <property type="molecule type" value="Genomic_DNA"/>
</dbReference>
<protein>
    <submittedName>
        <fullName evidence="2">Uncharacterized protein</fullName>
    </submittedName>
</protein>
<feature type="compositionally biased region" description="Polar residues" evidence="1">
    <location>
        <begin position="21"/>
        <end position="33"/>
    </location>
</feature>
<keyword evidence="3" id="KW-1185">Reference proteome</keyword>
<proteinExistence type="predicted"/>
<organism evidence="2 3">
    <name type="scientific">Athelia psychrophila</name>
    <dbReference type="NCBI Taxonomy" id="1759441"/>
    <lineage>
        <taxon>Eukaryota</taxon>
        <taxon>Fungi</taxon>
        <taxon>Dikarya</taxon>
        <taxon>Basidiomycota</taxon>
        <taxon>Agaricomycotina</taxon>
        <taxon>Agaricomycetes</taxon>
        <taxon>Agaricomycetidae</taxon>
        <taxon>Atheliales</taxon>
        <taxon>Atheliaceae</taxon>
        <taxon>Athelia</taxon>
    </lineage>
</organism>
<gene>
    <name evidence="2" type="ORF">FIBSPDRAFT_938080</name>
</gene>
<reference evidence="2 3" key="1">
    <citation type="journal article" date="2016" name="Mol. Biol. Evol.">
        <title>Comparative Genomics of Early-Diverging Mushroom-Forming Fungi Provides Insights into the Origins of Lignocellulose Decay Capabilities.</title>
        <authorList>
            <person name="Nagy L.G."/>
            <person name="Riley R."/>
            <person name="Tritt A."/>
            <person name="Adam C."/>
            <person name="Daum C."/>
            <person name="Floudas D."/>
            <person name="Sun H."/>
            <person name="Yadav J.S."/>
            <person name="Pangilinan J."/>
            <person name="Larsson K.H."/>
            <person name="Matsuura K."/>
            <person name="Barry K."/>
            <person name="Labutti K."/>
            <person name="Kuo R."/>
            <person name="Ohm R.A."/>
            <person name="Bhattacharya S.S."/>
            <person name="Shirouzu T."/>
            <person name="Yoshinaga Y."/>
            <person name="Martin F.M."/>
            <person name="Grigoriev I.V."/>
            <person name="Hibbett D.S."/>
        </authorList>
    </citation>
    <scope>NUCLEOTIDE SEQUENCE [LARGE SCALE GENOMIC DNA]</scope>
    <source>
        <strain evidence="2 3">CBS 109695</strain>
    </source>
</reference>
<evidence type="ECO:0000313" key="2">
    <source>
        <dbReference type="EMBL" id="KZP10368.1"/>
    </source>
</evidence>
<feature type="compositionally biased region" description="Pro residues" evidence="1">
    <location>
        <begin position="38"/>
        <end position="48"/>
    </location>
</feature>
<sequence>MPVPGWPDGASLTSQREHKAPTSTQATASSPRALSSPPFLPPGRPDGPTPGTLRIGADTISRDLAVAQGIPVEGHMRGMGVVSAEEGVEEAFKRCLGESPYAQLFAAKALSGSGGSTLRRRGPLVGTRVQRATAVPECRRDNEYVQIAPFTIARNLVEYLLAASVNMGDTKAGNHELRDRAHPAPLLLLSHTRVPQPHPSGIQLHPAKDPAKHCCLHPPSAIVWPAGRGLPVDRWLCGVTFYIAETAFDSLLAKIVDGASAGGGARGLRRGEVQRDVGGARAEGCDKDLDGGVQVAVGGLGVQGRQYAEEVAVTSTSLLEPRLLAMLPAAICRLDLFPPGVQHFTSSAGVSAGAIGPADTNGSPHVTAPLTEKGVELHSAGLAESGIVTNEDVVGEAMVWVVHEELSRSYL</sequence>
<evidence type="ECO:0000313" key="3">
    <source>
        <dbReference type="Proteomes" id="UP000076532"/>
    </source>
</evidence>
<name>A0A165Z9Y7_9AGAM</name>
<feature type="region of interest" description="Disordered" evidence="1">
    <location>
        <begin position="1"/>
        <end position="54"/>
    </location>
</feature>
<dbReference type="AlphaFoldDB" id="A0A165Z9Y7"/>
<dbReference type="STRING" id="436010.A0A165Z9Y7"/>